<dbReference type="PANTHER" id="PTHR11851:SF49">
    <property type="entry name" value="MITOCHONDRIAL-PROCESSING PEPTIDASE SUBUNIT ALPHA"/>
    <property type="match status" value="1"/>
</dbReference>
<dbReference type="InterPro" id="IPR050361">
    <property type="entry name" value="MPP/UQCRC_Complex"/>
</dbReference>
<dbReference type="Pfam" id="PF05193">
    <property type="entry name" value="Peptidase_M16_C"/>
    <property type="match status" value="1"/>
</dbReference>
<dbReference type="GO" id="GO:0006508">
    <property type="term" value="P:proteolysis"/>
    <property type="evidence" value="ECO:0007669"/>
    <property type="project" value="InterPro"/>
</dbReference>
<reference evidence="5 6" key="1">
    <citation type="submission" date="2019-03" db="EMBL/GenBank/DDBJ databases">
        <title>Complete genome sequence of Paenisporosarcina antarctica CGMCC 1.6503T.</title>
        <authorList>
            <person name="Rong J.-C."/>
            <person name="Chi N.-Y."/>
            <person name="Zhang Q.-F."/>
        </authorList>
    </citation>
    <scope>NUCLEOTIDE SEQUENCE [LARGE SCALE GENOMIC DNA]</scope>
    <source>
        <strain evidence="5 6">CGMCC 1.6503</strain>
    </source>
</reference>
<evidence type="ECO:0000256" key="2">
    <source>
        <dbReference type="RuleBase" id="RU004447"/>
    </source>
</evidence>
<gene>
    <name evidence="5" type="ORF">E2636_10005</name>
</gene>
<dbReference type="PANTHER" id="PTHR11851">
    <property type="entry name" value="METALLOPROTEASE"/>
    <property type="match status" value="1"/>
</dbReference>
<evidence type="ECO:0000256" key="1">
    <source>
        <dbReference type="ARBA" id="ARBA00007261"/>
    </source>
</evidence>
<comment type="similarity">
    <text evidence="1 2">Belongs to the peptidase M16 family.</text>
</comment>
<evidence type="ECO:0000259" key="3">
    <source>
        <dbReference type="Pfam" id="PF00675"/>
    </source>
</evidence>
<dbReference type="InterPro" id="IPR001431">
    <property type="entry name" value="Pept_M16_Zn_BS"/>
</dbReference>
<proteinExistence type="inferred from homology"/>
<dbReference type="OrthoDB" id="9811314at2"/>
<keyword evidence="6" id="KW-1185">Reference proteome</keyword>
<protein>
    <submittedName>
        <fullName evidence="5">Insulinase family protein</fullName>
    </submittedName>
</protein>
<dbReference type="AlphaFoldDB" id="A0A4P7A0R2"/>
<dbReference type="InterPro" id="IPR011765">
    <property type="entry name" value="Pept_M16_N"/>
</dbReference>
<dbReference type="SUPFAM" id="SSF63411">
    <property type="entry name" value="LuxS/MPP-like metallohydrolase"/>
    <property type="match status" value="2"/>
</dbReference>
<dbReference type="KEGG" id="panc:E2636_10005"/>
<dbReference type="InterPro" id="IPR011249">
    <property type="entry name" value="Metalloenz_LuxS/M16"/>
</dbReference>
<dbReference type="Pfam" id="PF00675">
    <property type="entry name" value="Peptidase_M16"/>
    <property type="match status" value="1"/>
</dbReference>
<dbReference type="Gene3D" id="3.30.830.10">
    <property type="entry name" value="Metalloenzyme, LuxS/M16 peptidase-like"/>
    <property type="match status" value="2"/>
</dbReference>
<feature type="domain" description="Peptidase M16 N-terminal" evidence="3">
    <location>
        <begin position="12"/>
        <end position="160"/>
    </location>
</feature>
<dbReference type="GO" id="GO:0004222">
    <property type="term" value="F:metalloendopeptidase activity"/>
    <property type="evidence" value="ECO:0007669"/>
    <property type="project" value="InterPro"/>
</dbReference>
<name>A0A4P7A0R2_9BACL</name>
<dbReference type="GO" id="GO:0046872">
    <property type="term" value="F:metal ion binding"/>
    <property type="evidence" value="ECO:0007669"/>
    <property type="project" value="InterPro"/>
</dbReference>
<evidence type="ECO:0000259" key="4">
    <source>
        <dbReference type="Pfam" id="PF05193"/>
    </source>
</evidence>
<dbReference type="PROSITE" id="PS00143">
    <property type="entry name" value="INSULINASE"/>
    <property type="match status" value="1"/>
</dbReference>
<sequence>MLQKRTSQNGVRIVFEHIPHVRSVAVGVWVDVGSRHEKPEENGLTHFIEHMLFKGTATRTARQIAEEFDRIGGYVNAFTSKEQTCYYAKVLDHHAKHAISVLADMFFHSEFDELEIDKERQVVVEEILMVEDTPDDDVHEQLWNVMYPNQSIGASILGTKSSLETFDKDSIHQFMDHHYRPEHIVISVAGNIQEGYIDYIDSLFGQFKPSSKLSERDSMSIPIFSPGESLKSRETEQGHICLGYPGLGVKDKHIYDLVVMNNILGGNMSSRLFQEVREEKALAYSIYSYHSSSEDSGSVEIYGGTSNNQLQKLQDTIFETIQKVVDEGVTDTEVNNAKEQLKGNLMLGLESTNARMSRNGKNELIFKKHKTYDEVLQSIDEVHIHQVQKLVTEIFANKPAVSIITPKKDNPL</sequence>
<dbReference type="EMBL" id="CP038015">
    <property type="protein sequence ID" value="QBP41446.1"/>
    <property type="molecule type" value="Genomic_DNA"/>
</dbReference>
<dbReference type="FunFam" id="3.30.830.10:FF:000008">
    <property type="entry name" value="Mitochondrial-processing peptidase subunit beta"/>
    <property type="match status" value="1"/>
</dbReference>
<evidence type="ECO:0000313" key="6">
    <source>
        <dbReference type="Proteomes" id="UP000294292"/>
    </source>
</evidence>
<feature type="domain" description="Peptidase M16 C-terminal" evidence="4">
    <location>
        <begin position="166"/>
        <end position="341"/>
    </location>
</feature>
<dbReference type="InterPro" id="IPR007863">
    <property type="entry name" value="Peptidase_M16_C"/>
</dbReference>
<organism evidence="5 6">
    <name type="scientific">Paenisporosarcina antarctica</name>
    <dbReference type="NCBI Taxonomy" id="417367"/>
    <lineage>
        <taxon>Bacteria</taxon>
        <taxon>Bacillati</taxon>
        <taxon>Bacillota</taxon>
        <taxon>Bacilli</taxon>
        <taxon>Bacillales</taxon>
        <taxon>Caryophanaceae</taxon>
        <taxon>Paenisporosarcina</taxon>
    </lineage>
</organism>
<accession>A0A4P7A0R2</accession>
<evidence type="ECO:0000313" key="5">
    <source>
        <dbReference type="EMBL" id="QBP41446.1"/>
    </source>
</evidence>
<dbReference type="Proteomes" id="UP000294292">
    <property type="component" value="Chromosome"/>
</dbReference>
<dbReference type="RefSeq" id="WP_134210068.1">
    <property type="nucleotide sequence ID" value="NZ_CP038015.1"/>
</dbReference>